<dbReference type="STRING" id="252514.A3224_00030"/>
<protein>
    <recommendedName>
        <fullName evidence="1">N-acetyltransferase domain-containing protein</fullName>
    </recommendedName>
</protein>
<evidence type="ECO:0000313" key="2">
    <source>
        <dbReference type="EMBL" id="AMX01178.1"/>
    </source>
</evidence>
<feature type="domain" description="N-acetyltransferase" evidence="1">
    <location>
        <begin position="9"/>
        <end position="154"/>
    </location>
</feature>
<keyword evidence="3" id="KW-1185">Reference proteome</keyword>
<name>A0A143HHF6_MICTH</name>
<dbReference type="InterPro" id="IPR000182">
    <property type="entry name" value="GNAT_dom"/>
</dbReference>
<evidence type="ECO:0000313" key="3">
    <source>
        <dbReference type="Proteomes" id="UP000076077"/>
    </source>
</evidence>
<sequence length="158" mass="17669">MQVFTYGAGMIRPAVPSDFQRLQALWLRTLVDAHPSIPQQVWQGKLSNFGHCLQTADLCLVYTANGKQTAEGFALITGTDQLEYLCVSPAFTKRGAGSELMRCAKRGRPQLLMTVLEENLNGRYFLQQQDFKETGRQPCAVSGQAEILMRYRPKLKAA</sequence>
<reference evidence="3" key="1">
    <citation type="submission" date="2016-03" db="EMBL/GenBank/DDBJ databases">
        <authorList>
            <person name="Lee Y.-S."/>
            <person name="Choi Y.-L."/>
        </authorList>
    </citation>
    <scope>NUCLEOTIDE SEQUENCE [LARGE SCALE GENOMIC DNA]</scope>
    <source>
        <strain evidence="3">DAU221</strain>
    </source>
</reference>
<dbReference type="Gene3D" id="3.40.630.30">
    <property type="match status" value="1"/>
</dbReference>
<proteinExistence type="predicted"/>
<gene>
    <name evidence="2" type="ORF">A3224_00030</name>
</gene>
<organism evidence="2 3">
    <name type="scientific">Microbulbifer thermotolerans</name>
    <dbReference type="NCBI Taxonomy" id="252514"/>
    <lineage>
        <taxon>Bacteria</taxon>
        <taxon>Pseudomonadati</taxon>
        <taxon>Pseudomonadota</taxon>
        <taxon>Gammaproteobacteria</taxon>
        <taxon>Cellvibrionales</taxon>
        <taxon>Microbulbiferaceae</taxon>
        <taxon>Microbulbifer</taxon>
    </lineage>
</organism>
<dbReference type="KEGG" id="mthd:A3224_00030"/>
<accession>A0A143HHF6</accession>
<dbReference type="AlphaFoldDB" id="A0A143HHF6"/>
<dbReference type="InterPro" id="IPR016181">
    <property type="entry name" value="Acyl_CoA_acyltransferase"/>
</dbReference>
<dbReference type="Proteomes" id="UP000076077">
    <property type="component" value="Chromosome"/>
</dbReference>
<dbReference type="GO" id="GO:0016747">
    <property type="term" value="F:acyltransferase activity, transferring groups other than amino-acyl groups"/>
    <property type="evidence" value="ECO:0007669"/>
    <property type="project" value="InterPro"/>
</dbReference>
<dbReference type="PROSITE" id="PS51186">
    <property type="entry name" value="GNAT"/>
    <property type="match status" value="1"/>
</dbReference>
<dbReference type="SUPFAM" id="SSF55729">
    <property type="entry name" value="Acyl-CoA N-acyltransferases (Nat)"/>
    <property type="match status" value="1"/>
</dbReference>
<dbReference type="EMBL" id="CP014864">
    <property type="protein sequence ID" value="AMX01178.1"/>
    <property type="molecule type" value="Genomic_DNA"/>
</dbReference>
<evidence type="ECO:0000259" key="1">
    <source>
        <dbReference type="PROSITE" id="PS51186"/>
    </source>
</evidence>